<comment type="similarity">
    <text evidence="1">Belongs to the AHA1 family.</text>
</comment>
<proteinExistence type="inferred from homology"/>
<protein>
    <submittedName>
        <fullName evidence="5">Uncharacterized protein YndB with AHSA1/START domain</fullName>
    </submittedName>
</protein>
<keyword evidence="3" id="KW-1133">Transmembrane helix</keyword>
<dbReference type="EMBL" id="JACHMN010000002">
    <property type="protein sequence ID" value="MBB5869054.1"/>
    <property type="molecule type" value="Genomic_DNA"/>
</dbReference>
<organism evidence="5 6">
    <name type="scientific">Allocatelliglobosispora scoriae</name>
    <dbReference type="NCBI Taxonomy" id="643052"/>
    <lineage>
        <taxon>Bacteria</taxon>
        <taxon>Bacillati</taxon>
        <taxon>Actinomycetota</taxon>
        <taxon>Actinomycetes</taxon>
        <taxon>Micromonosporales</taxon>
        <taxon>Micromonosporaceae</taxon>
        <taxon>Allocatelliglobosispora</taxon>
    </lineage>
</organism>
<dbReference type="GO" id="GO:0004553">
    <property type="term" value="F:hydrolase activity, hydrolyzing O-glycosyl compounds"/>
    <property type="evidence" value="ECO:0007669"/>
    <property type="project" value="InterPro"/>
</dbReference>
<dbReference type="GO" id="GO:0005975">
    <property type="term" value="P:carbohydrate metabolic process"/>
    <property type="evidence" value="ECO:0007669"/>
    <property type="project" value="InterPro"/>
</dbReference>
<dbReference type="InterPro" id="IPR008965">
    <property type="entry name" value="CBM2/CBM3_carb-bd_dom_sf"/>
</dbReference>
<accession>A0A841BL87</accession>
<dbReference type="Gene3D" id="3.30.530.20">
    <property type="match status" value="1"/>
</dbReference>
<evidence type="ECO:0000313" key="6">
    <source>
        <dbReference type="Proteomes" id="UP000587527"/>
    </source>
</evidence>
<evidence type="ECO:0000259" key="4">
    <source>
        <dbReference type="PROSITE" id="PS51173"/>
    </source>
</evidence>
<feature type="compositionally biased region" description="Low complexity" evidence="2">
    <location>
        <begin position="222"/>
        <end position="239"/>
    </location>
</feature>
<sequence length="348" mass="37514">MIELEVDYDATAADVWAVLTDRRLAADWWLATDLVAEAGRVARAVPPPDLAGFHGPFTIEVVAVDAERRLAMRWRGRELFSDVTWDLEPRPHGCRLRVTQSGYFGIDGLPHRRELLAAYETFFAERLPLLLADPPQETLRAVPGSWEVRSRRARRDAAAAALLRLRVLSAVAAIVLTAVVITGLTALILQPSMVPAEAGVDPWRTPAFAAQPGESEPVSPTARPSGRVSVRPSRSAAVPTPSRSRISALFRVRESYELGYIGAITVKAGPDGLDGWSAVIVLPPGASVSSAWDQMAVRQQGATITFTPLAAHRVLQANGIFTFEFQVNLPSGVDGTPLTCTVASVPCA</sequence>
<evidence type="ECO:0000256" key="3">
    <source>
        <dbReference type="SAM" id="Phobius"/>
    </source>
</evidence>
<feature type="transmembrane region" description="Helical" evidence="3">
    <location>
        <begin position="161"/>
        <end position="189"/>
    </location>
</feature>
<keyword evidence="3" id="KW-0812">Transmembrane</keyword>
<gene>
    <name evidence="5" type="ORF">F4553_002433</name>
</gene>
<evidence type="ECO:0000256" key="1">
    <source>
        <dbReference type="ARBA" id="ARBA00006817"/>
    </source>
</evidence>
<dbReference type="Pfam" id="PF08327">
    <property type="entry name" value="AHSA1"/>
    <property type="match status" value="1"/>
</dbReference>
<dbReference type="InterPro" id="IPR013538">
    <property type="entry name" value="ASHA1/2-like_C"/>
</dbReference>
<dbReference type="AlphaFoldDB" id="A0A841BL87"/>
<keyword evidence="3" id="KW-0472">Membrane</keyword>
<dbReference type="RefSeq" id="WP_184835436.1">
    <property type="nucleotide sequence ID" value="NZ_JACHMN010000002.1"/>
</dbReference>
<evidence type="ECO:0000313" key="5">
    <source>
        <dbReference type="EMBL" id="MBB5869054.1"/>
    </source>
</evidence>
<dbReference type="GO" id="GO:0030247">
    <property type="term" value="F:polysaccharide binding"/>
    <property type="evidence" value="ECO:0007669"/>
    <property type="project" value="UniProtKB-UniRule"/>
</dbReference>
<evidence type="ECO:0000256" key="2">
    <source>
        <dbReference type="SAM" id="MobiDB-lite"/>
    </source>
</evidence>
<dbReference type="InterPro" id="IPR012291">
    <property type="entry name" value="CBM2_carb-bd_dom_sf"/>
</dbReference>
<feature type="domain" description="CBM2" evidence="4">
    <location>
        <begin position="239"/>
        <end position="348"/>
    </location>
</feature>
<dbReference type="SUPFAM" id="SSF49384">
    <property type="entry name" value="Carbohydrate-binding domain"/>
    <property type="match status" value="1"/>
</dbReference>
<dbReference type="Gene3D" id="2.60.40.290">
    <property type="match status" value="1"/>
</dbReference>
<name>A0A841BL87_9ACTN</name>
<dbReference type="PROSITE" id="PS51173">
    <property type="entry name" value="CBM2"/>
    <property type="match status" value="1"/>
</dbReference>
<dbReference type="InterPro" id="IPR023393">
    <property type="entry name" value="START-like_dom_sf"/>
</dbReference>
<reference evidence="5 6" key="1">
    <citation type="submission" date="2020-08" db="EMBL/GenBank/DDBJ databases">
        <title>Sequencing the genomes of 1000 actinobacteria strains.</title>
        <authorList>
            <person name="Klenk H.-P."/>
        </authorList>
    </citation>
    <scope>NUCLEOTIDE SEQUENCE [LARGE SCALE GENOMIC DNA]</scope>
    <source>
        <strain evidence="5 6">DSM 45362</strain>
    </source>
</reference>
<dbReference type="Proteomes" id="UP000587527">
    <property type="component" value="Unassembled WGS sequence"/>
</dbReference>
<feature type="region of interest" description="Disordered" evidence="2">
    <location>
        <begin position="205"/>
        <end position="239"/>
    </location>
</feature>
<keyword evidence="6" id="KW-1185">Reference proteome</keyword>
<dbReference type="InterPro" id="IPR001919">
    <property type="entry name" value="CBD2"/>
</dbReference>
<dbReference type="SUPFAM" id="SSF55961">
    <property type="entry name" value="Bet v1-like"/>
    <property type="match status" value="1"/>
</dbReference>
<dbReference type="SMART" id="SM00637">
    <property type="entry name" value="CBD_II"/>
    <property type="match status" value="1"/>
</dbReference>
<comment type="caution">
    <text evidence="5">The sequence shown here is derived from an EMBL/GenBank/DDBJ whole genome shotgun (WGS) entry which is preliminary data.</text>
</comment>
<dbReference type="CDD" id="cd07814">
    <property type="entry name" value="SRPBCC_CalC_Aha1-like"/>
    <property type="match status" value="1"/>
</dbReference>